<dbReference type="Proteomes" id="UP001222027">
    <property type="component" value="Unassembled WGS sequence"/>
</dbReference>
<dbReference type="EMBL" id="JAQQAF010000003">
    <property type="protein sequence ID" value="KAJ8498189.1"/>
    <property type="molecule type" value="Genomic_DNA"/>
</dbReference>
<evidence type="ECO:0000313" key="1">
    <source>
        <dbReference type="EMBL" id="KAJ8498189.1"/>
    </source>
</evidence>
<evidence type="ECO:0000313" key="2">
    <source>
        <dbReference type="Proteomes" id="UP001222027"/>
    </source>
</evidence>
<keyword evidence="2" id="KW-1185">Reference proteome</keyword>
<dbReference type="AlphaFoldDB" id="A0AAV8PQH0"/>
<organism evidence="1 2">
    <name type="scientific">Ensete ventricosum</name>
    <name type="common">Abyssinian banana</name>
    <name type="synonym">Musa ensete</name>
    <dbReference type="NCBI Taxonomy" id="4639"/>
    <lineage>
        <taxon>Eukaryota</taxon>
        <taxon>Viridiplantae</taxon>
        <taxon>Streptophyta</taxon>
        <taxon>Embryophyta</taxon>
        <taxon>Tracheophyta</taxon>
        <taxon>Spermatophyta</taxon>
        <taxon>Magnoliopsida</taxon>
        <taxon>Liliopsida</taxon>
        <taxon>Zingiberales</taxon>
        <taxon>Musaceae</taxon>
        <taxon>Ensete</taxon>
    </lineage>
</organism>
<name>A0AAV8PQH0_ENSVE</name>
<gene>
    <name evidence="1" type="ORF">OPV22_008741</name>
</gene>
<sequence>MLFGVAALYGLGWNLEELGFIMVTASIADDCFDSGKRNDQSHSLARRKVIAEQMTTAQHSTSLCAGYELSKG</sequence>
<comment type="caution">
    <text evidence="1">The sequence shown here is derived from an EMBL/GenBank/DDBJ whole genome shotgun (WGS) entry which is preliminary data.</text>
</comment>
<protein>
    <submittedName>
        <fullName evidence="1">Uncharacterized protein</fullName>
    </submittedName>
</protein>
<accession>A0AAV8PQH0</accession>
<reference evidence="1 2" key="1">
    <citation type="submission" date="2022-12" db="EMBL/GenBank/DDBJ databases">
        <title>Chromosome-scale assembly of the Ensete ventricosum genome.</title>
        <authorList>
            <person name="Dussert Y."/>
            <person name="Stocks J."/>
            <person name="Wendawek A."/>
            <person name="Woldeyes F."/>
            <person name="Nichols R.A."/>
            <person name="Borrell J.S."/>
        </authorList>
    </citation>
    <scope>NUCLEOTIDE SEQUENCE [LARGE SCALE GENOMIC DNA]</scope>
    <source>
        <strain evidence="2">cv. Maze</strain>
        <tissue evidence="1">Seeds</tissue>
    </source>
</reference>
<proteinExistence type="predicted"/>